<feature type="region of interest" description="Disordered" evidence="2">
    <location>
        <begin position="251"/>
        <end position="288"/>
    </location>
</feature>
<proteinExistence type="inferred from homology"/>
<dbReference type="InterPro" id="IPR027193">
    <property type="entry name" value="Noc4"/>
</dbReference>
<feature type="domain" description="CCAAT-binding factor" evidence="3">
    <location>
        <begin position="344"/>
        <end position="527"/>
    </location>
</feature>
<organism evidence="4 5">
    <name type="scientific">Riccia fluitans</name>
    <dbReference type="NCBI Taxonomy" id="41844"/>
    <lineage>
        <taxon>Eukaryota</taxon>
        <taxon>Viridiplantae</taxon>
        <taxon>Streptophyta</taxon>
        <taxon>Embryophyta</taxon>
        <taxon>Marchantiophyta</taxon>
        <taxon>Marchantiopsida</taxon>
        <taxon>Marchantiidae</taxon>
        <taxon>Marchantiales</taxon>
        <taxon>Ricciaceae</taxon>
        <taxon>Riccia</taxon>
    </lineage>
</organism>
<dbReference type="Pfam" id="PF03914">
    <property type="entry name" value="CBF"/>
    <property type="match status" value="1"/>
</dbReference>
<feature type="compositionally biased region" description="Low complexity" evidence="2">
    <location>
        <begin position="271"/>
        <end position="282"/>
    </location>
</feature>
<name>A0ABD1ZEK4_9MARC</name>
<evidence type="ECO:0000259" key="3">
    <source>
        <dbReference type="Pfam" id="PF03914"/>
    </source>
</evidence>
<dbReference type="PANTHER" id="PTHR12455">
    <property type="entry name" value="NUCLEOLAR COMPLEX PROTEIN 4"/>
    <property type="match status" value="1"/>
</dbReference>
<reference evidence="4 5" key="1">
    <citation type="submission" date="2024-09" db="EMBL/GenBank/DDBJ databases">
        <title>Chromosome-scale assembly of Riccia fluitans.</title>
        <authorList>
            <person name="Paukszto L."/>
            <person name="Sawicki J."/>
            <person name="Karawczyk K."/>
            <person name="Piernik-Szablinska J."/>
            <person name="Szczecinska M."/>
            <person name="Mazdziarz M."/>
        </authorList>
    </citation>
    <scope>NUCLEOTIDE SEQUENCE [LARGE SCALE GENOMIC DNA]</scope>
    <source>
        <strain evidence="4">Rf_01</strain>
        <tissue evidence="4">Aerial parts of the thallus</tissue>
    </source>
</reference>
<feature type="region of interest" description="Disordered" evidence="2">
    <location>
        <begin position="591"/>
        <end position="688"/>
    </location>
</feature>
<accession>A0ABD1ZEK4</accession>
<feature type="compositionally biased region" description="Acidic residues" evidence="2">
    <location>
        <begin position="622"/>
        <end position="652"/>
    </location>
</feature>
<dbReference type="PANTHER" id="PTHR12455:SF0">
    <property type="entry name" value="NUCLEOLAR COMPLEX PROTEIN 4 HOMOLOG"/>
    <property type="match status" value="1"/>
</dbReference>
<comment type="caution">
    <text evidence="4">The sequence shown here is derived from an EMBL/GenBank/DDBJ whole genome shotgun (WGS) entry which is preliminary data.</text>
</comment>
<comment type="similarity">
    <text evidence="1">Belongs to the CBF/MAK21 family.</text>
</comment>
<dbReference type="AlphaFoldDB" id="A0ABD1ZEK4"/>
<feature type="compositionally biased region" description="Basic and acidic residues" evidence="2">
    <location>
        <begin position="595"/>
        <end position="615"/>
    </location>
</feature>
<dbReference type="GO" id="GO:0005634">
    <property type="term" value="C:nucleus"/>
    <property type="evidence" value="ECO:0007669"/>
    <property type="project" value="UniProtKB-ARBA"/>
</dbReference>
<dbReference type="EMBL" id="JBHFFA010000001">
    <property type="protein sequence ID" value="KAL2649788.1"/>
    <property type="molecule type" value="Genomic_DNA"/>
</dbReference>
<evidence type="ECO:0000256" key="2">
    <source>
        <dbReference type="SAM" id="MobiDB-lite"/>
    </source>
</evidence>
<evidence type="ECO:0000313" key="5">
    <source>
        <dbReference type="Proteomes" id="UP001605036"/>
    </source>
</evidence>
<evidence type="ECO:0000256" key="1">
    <source>
        <dbReference type="ARBA" id="ARBA00007797"/>
    </source>
</evidence>
<dbReference type="InterPro" id="IPR005612">
    <property type="entry name" value="CCAAT-binding_factor"/>
</dbReference>
<dbReference type="Proteomes" id="UP001605036">
    <property type="component" value="Unassembled WGS sequence"/>
</dbReference>
<keyword evidence="5" id="KW-1185">Reference proteome</keyword>
<sequence>MRSKSSKSNKVSKLLEETKQLGNDLLTSRSHLNNAPLLLNTLSNAKHPNAARAEALHSLQAFFVSLLRTGRLESGTHTAEEAKDGGNPEAIYKMWVRSKYQEFRKVVFRIACKESTTGLQVEALNSCMDLVRDERSGEFANSLYFRLCGAMLRCKDETNDILQVLTKKYFQYADVRYYTYVNLETFISRRLQKDGQVVDEAASSDGEDPGRKAVSFHHFVRNAYDVLSSVPPPSSEEEKDGDVVYWRHSADEGEKGSTPVRTGEKRKKDQVSSSKSKQSKPTNPKKRKSAFTKAWLSFLRLELPLDTYKKVLGGLHKQVIPYMSNPILLSDFLTLSYNMGGLISVMALSSLFVLITAHGLEYPDFYNKLYALLEPSIFVAKHRARFFELLDACLKSSHLPAYLAAAFAKKLGRLVLSAPPSGSVVVIALIHNILRRHPSVNHLVHRDGSQSVVAPAVEDGANQGSSTGSAKKVETEQASYKIGEGKLGVDPFQADEPDTAKTDALKSSLWEIDTLRRHYCPAVSRFVESLETDLTVRAKTTEMTISDFSSTSYATIFNEEVGRRLKTVPLAYYHNVPNTLFAESSFEGWSFQDEDQSHPKATGEPETNDGKEMTDTKVLGEVGEEAEQEGSEQDDGDEEEQDYKDSMDEEDSERYSDDSNGSRSRSEQSEGEGWPGPLLKRFRDRYYF</sequence>
<evidence type="ECO:0000313" key="4">
    <source>
        <dbReference type="EMBL" id="KAL2649788.1"/>
    </source>
</evidence>
<gene>
    <name evidence="4" type="ORF">R1flu_017916</name>
</gene>
<protein>
    <recommendedName>
        <fullName evidence="3">CCAAT-binding factor domain-containing protein</fullName>
    </recommendedName>
</protein>